<evidence type="ECO:0000313" key="2">
    <source>
        <dbReference type="EMBL" id="SEB86312.1"/>
    </source>
</evidence>
<feature type="region of interest" description="Disordered" evidence="1">
    <location>
        <begin position="63"/>
        <end position="84"/>
    </location>
</feature>
<dbReference type="EMBL" id="FNTJ01000001">
    <property type="protein sequence ID" value="SEB86312.1"/>
    <property type="molecule type" value="Genomic_DNA"/>
</dbReference>
<name>A0A1H4MVD1_9PSED</name>
<protein>
    <submittedName>
        <fullName evidence="2">Uncharacterized protein</fullName>
    </submittedName>
</protein>
<gene>
    <name evidence="2" type="ORF">SAMN05216178_2542</name>
</gene>
<sequence length="84" mass="9149">MNKPGIVLLASTVGLLALLAPLSLSLYLAQSQGREAVMSSLHEVANDVLERARIERGQINDAISQLDQQPSPPRSSFPWPRLTD</sequence>
<keyword evidence="3" id="KW-1185">Reference proteome</keyword>
<dbReference type="Proteomes" id="UP000198982">
    <property type="component" value="Unassembled WGS sequence"/>
</dbReference>
<organism evidence="2 3">
    <name type="scientific">Pseudomonas saponiphila</name>
    <dbReference type="NCBI Taxonomy" id="556534"/>
    <lineage>
        <taxon>Bacteria</taxon>
        <taxon>Pseudomonadati</taxon>
        <taxon>Pseudomonadota</taxon>
        <taxon>Gammaproteobacteria</taxon>
        <taxon>Pseudomonadales</taxon>
        <taxon>Pseudomonadaceae</taxon>
        <taxon>Pseudomonas</taxon>
    </lineage>
</organism>
<proteinExistence type="predicted"/>
<reference evidence="3" key="1">
    <citation type="submission" date="2016-10" db="EMBL/GenBank/DDBJ databases">
        <authorList>
            <person name="Varghese N."/>
            <person name="Submissions S."/>
        </authorList>
    </citation>
    <scope>NUCLEOTIDE SEQUENCE [LARGE SCALE GENOMIC DNA]</scope>
    <source>
        <strain evidence="3">DSM 9751</strain>
    </source>
</reference>
<dbReference type="RefSeq" id="WP_092313953.1">
    <property type="nucleotide sequence ID" value="NZ_FNTJ01000001.1"/>
</dbReference>
<evidence type="ECO:0000256" key="1">
    <source>
        <dbReference type="SAM" id="MobiDB-lite"/>
    </source>
</evidence>
<accession>A0A1H4MVD1</accession>
<dbReference type="AlphaFoldDB" id="A0A1H4MVD1"/>
<evidence type="ECO:0000313" key="3">
    <source>
        <dbReference type="Proteomes" id="UP000198982"/>
    </source>
</evidence>